<proteinExistence type="predicted"/>
<evidence type="ECO:0000256" key="1">
    <source>
        <dbReference type="SAM" id="Phobius"/>
    </source>
</evidence>
<accession>A0A8T2S173</accession>
<gene>
    <name evidence="2" type="ORF">KP509_23G028300</name>
</gene>
<reference evidence="2 3" key="1">
    <citation type="submission" date="2021-08" db="EMBL/GenBank/DDBJ databases">
        <title>WGS assembly of Ceratopteris richardii.</title>
        <authorList>
            <person name="Marchant D.B."/>
            <person name="Chen G."/>
            <person name="Jenkins J."/>
            <person name="Shu S."/>
            <person name="Leebens-Mack J."/>
            <person name="Grimwood J."/>
            <person name="Schmutz J."/>
            <person name="Soltis P."/>
            <person name="Soltis D."/>
            <person name="Chen Z.-H."/>
        </authorList>
    </citation>
    <scope>NUCLEOTIDE SEQUENCE [LARGE SCALE GENOMIC DNA]</scope>
    <source>
        <strain evidence="2">Whitten #5841</strain>
        <tissue evidence="2">Leaf</tissue>
    </source>
</reference>
<sequence length="140" mass="15588">MQLSNSVRYWGNICAYPLLGCLFFFRAFQSLCLLSLISPLCVEEKVCCSVDFSLQLFGAFPFDRESLRIEILATLYSMSPPHASHVLGWGRSLEIWTDSRLLESAASFFLSYEFVVPSLLCLGRAVNTIDGNCSLSDVGP</sequence>
<organism evidence="2 3">
    <name type="scientific">Ceratopteris richardii</name>
    <name type="common">Triangle waterfern</name>
    <dbReference type="NCBI Taxonomy" id="49495"/>
    <lineage>
        <taxon>Eukaryota</taxon>
        <taxon>Viridiplantae</taxon>
        <taxon>Streptophyta</taxon>
        <taxon>Embryophyta</taxon>
        <taxon>Tracheophyta</taxon>
        <taxon>Polypodiopsida</taxon>
        <taxon>Polypodiidae</taxon>
        <taxon>Polypodiales</taxon>
        <taxon>Pteridineae</taxon>
        <taxon>Pteridaceae</taxon>
        <taxon>Parkerioideae</taxon>
        <taxon>Ceratopteris</taxon>
    </lineage>
</organism>
<feature type="transmembrane region" description="Helical" evidence="1">
    <location>
        <begin position="9"/>
        <end position="28"/>
    </location>
</feature>
<protein>
    <submittedName>
        <fullName evidence="2">Uncharacterized protein</fullName>
    </submittedName>
</protein>
<dbReference type="Proteomes" id="UP000825935">
    <property type="component" value="Chromosome 23"/>
</dbReference>
<keyword evidence="1" id="KW-0812">Transmembrane</keyword>
<keyword evidence="3" id="KW-1185">Reference proteome</keyword>
<dbReference type="AlphaFoldDB" id="A0A8T2S173"/>
<keyword evidence="1" id="KW-1133">Transmembrane helix</keyword>
<name>A0A8T2S173_CERRI</name>
<comment type="caution">
    <text evidence="2">The sequence shown here is derived from an EMBL/GenBank/DDBJ whole genome shotgun (WGS) entry which is preliminary data.</text>
</comment>
<dbReference type="EMBL" id="CM035428">
    <property type="protein sequence ID" value="KAH7301468.1"/>
    <property type="molecule type" value="Genomic_DNA"/>
</dbReference>
<evidence type="ECO:0000313" key="3">
    <source>
        <dbReference type="Proteomes" id="UP000825935"/>
    </source>
</evidence>
<evidence type="ECO:0000313" key="2">
    <source>
        <dbReference type="EMBL" id="KAH7301468.1"/>
    </source>
</evidence>
<keyword evidence="1" id="KW-0472">Membrane</keyword>